<evidence type="ECO:0000256" key="1">
    <source>
        <dbReference type="SAM" id="SignalP"/>
    </source>
</evidence>
<feature type="signal peptide" evidence="1">
    <location>
        <begin position="1"/>
        <end position="25"/>
    </location>
</feature>
<evidence type="ECO:0000313" key="4">
    <source>
        <dbReference type="WBParaSite" id="SCUD_0000595701-mRNA-1"/>
    </source>
</evidence>
<dbReference type="WBParaSite" id="SCUD_0000595701-mRNA-1">
    <property type="protein sequence ID" value="SCUD_0000595701-mRNA-1"/>
    <property type="gene ID" value="SCUD_0000595701"/>
</dbReference>
<reference evidence="4" key="1">
    <citation type="submission" date="2016-06" db="UniProtKB">
        <authorList>
            <consortium name="WormBaseParasite"/>
        </authorList>
    </citation>
    <scope>IDENTIFICATION</scope>
</reference>
<reference evidence="2 3" key="2">
    <citation type="submission" date="2018-11" db="EMBL/GenBank/DDBJ databases">
        <authorList>
            <consortium name="Pathogen Informatics"/>
        </authorList>
    </citation>
    <scope>NUCLEOTIDE SEQUENCE [LARGE SCALE GENOMIC DNA]</scope>
    <source>
        <strain evidence="2">Dakar</strain>
        <strain evidence="3">Dakar, Senegal</strain>
    </source>
</reference>
<dbReference type="PANTHER" id="PTHR45589:SF1">
    <property type="entry name" value="WD REPEAT DOMAIN 62, ISOFORM G"/>
    <property type="match status" value="1"/>
</dbReference>
<feature type="chain" id="PRO_5043140644" evidence="1">
    <location>
        <begin position="26"/>
        <end position="131"/>
    </location>
</feature>
<proteinExistence type="predicted"/>
<dbReference type="SUPFAM" id="SSF50978">
    <property type="entry name" value="WD40 repeat-like"/>
    <property type="match status" value="1"/>
</dbReference>
<dbReference type="AlphaFoldDB" id="A0A183JTB7"/>
<accession>A0A183JTB7</accession>
<dbReference type="InterPro" id="IPR036322">
    <property type="entry name" value="WD40_repeat_dom_sf"/>
</dbReference>
<evidence type="ECO:0000313" key="3">
    <source>
        <dbReference type="Proteomes" id="UP000279833"/>
    </source>
</evidence>
<dbReference type="PANTHER" id="PTHR45589">
    <property type="entry name" value="WD REPEAT DOMAIN 62, ISOFORM G"/>
    <property type="match status" value="1"/>
</dbReference>
<name>A0A183JTB7_9TREM</name>
<protein>
    <submittedName>
        <fullName evidence="4">WD_REPEATS_REGION domain-containing protein</fullName>
    </submittedName>
</protein>
<dbReference type="InterPro" id="IPR015943">
    <property type="entry name" value="WD40/YVTN_repeat-like_dom_sf"/>
</dbReference>
<dbReference type="InterPro" id="IPR052779">
    <property type="entry name" value="WDR62"/>
</dbReference>
<dbReference type="STRING" id="6186.A0A183JTB7"/>
<evidence type="ECO:0000313" key="2">
    <source>
        <dbReference type="EMBL" id="VDO99647.1"/>
    </source>
</evidence>
<dbReference type="EMBL" id="UZAK01011210">
    <property type="protein sequence ID" value="VDO99647.1"/>
    <property type="molecule type" value="Genomic_DNA"/>
</dbReference>
<keyword evidence="3" id="KW-1185">Reference proteome</keyword>
<keyword evidence="1" id="KW-0732">Signal</keyword>
<dbReference type="Proteomes" id="UP000279833">
    <property type="component" value="Unassembled WGS sequence"/>
</dbReference>
<dbReference type="Gene3D" id="2.130.10.10">
    <property type="entry name" value="YVTN repeat-like/Quinoprotein amine dehydrogenase"/>
    <property type="match status" value="1"/>
</dbReference>
<gene>
    <name evidence="2" type="ORF">SCUD_LOCUS5957</name>
</gene>
<sequence>MEVVLFRLLLFDLSFILNLFSKSKPDESGQTAHFALEHHLVGRHSQLDAAITPMLPSSIESRMNSTNRKRYLAVACQDRRLRIYNVVTARPVRCYRGSYTEDGFLVRCSIDPTGSLIATSGKFFQEHVRLN</sequence>
<organism evidence="4">
    <name type="scientific">Schistosoma curassoni</name>
    <dbReference type="NCBI Taxonomy" id="6186"/>
    <lineage>
        <taxon>Eukaryota</taxon>
        <taxon>Metazoa</taxon>
        <taxon>Spiralia</taxon>
        <taxon>Lophotrochozoa</taxon>
        <taxon>Platyhelminthes</taxon>
        <taxon>Trematoda</taxon>
        <taxon>Digenea</taxon>
        <taxon>Strigeidida</taxon>
        <taxon>Schistosomatoidea</taxon>
        <taxon>Schistosomatidae</taxon>
        <taxon>Schistosoma</taxon>
    </lineage>
</organism>